<proteinExistence type="predicted"/>
<gene>
    <name evidence="1" type="ORF">ACFP7A_01300</name>
</gene>
<sequence>MISVFGIDKNDIPRGLEIEIGTVESVKKDLEEDGFTILYIKEKNN</sequence>
<dbReference type="Proteomes" id="UP001596267">
    <property type="component" value="Unassembled WGS sequence"/>
</dbReference>
<dbReference type="RefSeq" id="WP_253077331.1">
    <property type="nucleotide sequence ID" value="NZ_JAMXWN010000019.1"/>
</dbReference>
<accession>A0ABW1W9L7</accession>
<organism evidence="1 2">
    <name type="scientific">Sporolactobacillus kofuensis</name>
    <dbReference type="NCBI Taxonomy" id="269672"/>
    <lineage>
        <taxon>Bacteria</taxon>
        <taxon>Bacillati</taxon>
        <taxon>Bacillota</taxon>
        <taxon>Bacilli</taxon>
        <taxon>Bacillales</taxon>
        <taxon>Sporolactobacillaceae</taxon>
        <taxon>Sporolactobacillus</taxon>
    </lineage>
</organism>
<comment type="caution">
    <text evidence="1">The sequence shown here is derived from an EMBL/GenBank/DDBJ whole genome shotgun (WGS) entry which is preliminary data.</text>
</comment>
<reference evidence="2" key="1">
    <citation type="journal article" date="2019" name="Int. J. Syst. Evol. Microbiol.">
        <title>The Global Catalogue of Microorganisms (GCM) 10K type strain sequencing project: providing services to taxonomists for standard genome sequencing and annotation.</title>
        <authorList>
            <consortium name="The Broad Institute Genomics Platform"/>
            <consortium name="The Broad Institute Genome Sequencing Center for Infectious Disease"/>
            <person name="Wu L."/>
            <person name="Ma J."/>
        </authorList>
    </citation>
    <scope>NUCLEOTIDE SEQUENCE [LARGE SCALE GENOMIC DNA]</scope>
    <source>
        <strain evidence="2">CCUG 42001</strain>
    </source>
</reference>
<dbReference type="EMBL" id="JBHSTQ010000001">
    <property type="protein sequence ID" value="MFC6385222.1"/>
    <property type="molecule type" value="Genomic_DNA"/>
</dbReference>
<evidence type="ECO:0000313" key="1">
    <source>
        <dbReference type="EMBL" id="MFC6385222.1"/>
    </source>
</evidence>
<name>A0ABW1W9L7_9BACL</name>
<keyword evidence="2" id="KW-1185">Reference proteome</keyword>
<evidence type="ECO:0000313" key="2">
    <source>
        <dbReference type="Proteomes" id="UP001596267"/>
    </source>
</evidence>
<protein>
    <submittedName>
        <fullName evidence="1">Uncharacterized protein</fullName>
    </submittedName>
</protein>